<evidence type="ECO:0000256" key="7">
    <source>
        <dbReference type="HAMAP-Rule" id="MF_01587"/>
    </source>
</evidence>
<dbReference type="InterPro" id="IPR018239">
    <property type="entry name" value="DNA_ligase_AS"/>
</dbReference>
<keyword evidence="1 7" id="KW-0436">Ligase</keyword>
<dbReference type="PROSITE" id="PS01055">
    <property type="entry name" value="DNA_LIGASE_N1"/>
    <property type="match status" value="1"/>
</dbReference>
<dbReference type="InterPro" id="IPR050326">
    <property type="entry name" value="NAD_dep_DNA_ligaseB"/>
</dbReference>
<evidence type="ECO:0000256" key="5">
    <source>
        <dbReference type="ARBA" id="ARBA00023204"/>
    </source>
</evidence>
<evidence type="ECO:0000256" key="1">
    <source>
        <dbReference type="ARBA" id="ARBA00022598"/>
    </source>
</evidence>
<comment type="catalytic activity">
    <reaction evidence="6 7">
        <text>NAD(+) + (deoxyribonucleotide)n-3'-hydroxyl + 5'-phospho-(deoxyribonucleotide)m = (deoxyribonucleotide)n+m + AMP + beta-nicotinamide D-nucleotide.</text>
        <dbReference type="EC" id="6.5.1.2"/>
    </reaction>
</comment>
<dbReference type="SMART" id="SM00532">
    <property type="entry name" value="LIGANc"/>
    <property type="match status" value="1"/>
</dbReference>
<evidence type="ECO:0000256" key="2">
    <source>
        <dbReference type="ARBA" id="ARBA00022705"/>
    </source>
</evidence>
<dbReference type="Gene3D" id="1.10.287.610">
    <property type="entry name" value="Helix hairpin bin"/>
    <property type="match status" value="1"/>
</dbReference>
<evidence type="ECO:0000313" key="9">
    <source>
        <dbReference type="EMBL" id="SQA98507.1"/>
    </source>
</evidence>
<keyword evidence="5 7" id="KW-0234">DNA repair</keyword>
<dbReference type="NCBIfam" id="NF005987">
    <property type="entry name" value="PRK08097.1"/>
    <property type="match status" value="1"/>
</dbReference>
<name>A0A2X2T7V9_9ENTR</name>
<keyword evidence="4 7" id="KW-0520">NAD</keyword>
<keyword evidence="2 7" id="KW-0235">DNA replication</keyword>
<dbReference type="InterPro" id="IPR012340">
    <property type="entry name" value="NA-bd_OB-fold"/>
</dbReference>
<dbReference type="SUPFAM" id="SSF47781">
    <property type="entry name" value="RuvA domain 2-like"/>
    <property type="match status" value="1"/>
</dbReference>
<dbReference type="InterPro" id="IPR010994">
    <property type="entry name" value="RuvA_2-like"/>
</dbReference>
<dbReference type="STRING" id="158822.LH23_05500"/>
<dbReference type="HAMAP" id="MF_01587">
    <property type="entry name" value="DNA_ligase_B"/>
    <property type="match status" value="1"/>
</dbReference>
<dbReference type="InterPro" id="IPR020923">
    <property type="entry name" value="DNA_ligase_B"/>
</dbReference>
<dbReference type="Pfam" id="PF03120">
    <property type="entry name" value="OB_DNA_ligase"/>
    <property type="match status" value="1"/>
</dbReference>
<comment type="function">
    <text evidence="7">Catalyzes the formation of phosphodiester linkages between 5'-phosphoryl and 3'-hydroxyl groups in double-stranded DNA using NAD as a coenzyme and as the energy source for the reaction.</text>
</comment>
<dbReference type="InterPro" id="IPR013840">
    <property type="entry name" value="DNAligase_N"/>
</dbReference>
<protein>
    <recommendedName>
        <fullName evidence="7">DNA ligase B</fullName>
        <ecNumber evidence="7">6.5.1.2</ecNumber>
    </recommendedName>
    <alternativeName>
        <fullName evidence="7">Polydeoxyribonucleotide synthase [NAD(+)] B</fullName>
    </alternativeName>
</protein>
<organism evidence="9 10">
    <name type="scientific">Cedecea neteri</name>
    <dbReference type="NCBI Taxonomy" id="158822"/>
    <lineage>
        <taxon>Bacteria</taxon>
        <taxon>Pseudomonadati</taxon>
        <taxon>Pseudomonadota</taxon>
        <taxon>Gammaproteobacteria</taxon>
        <taxon>Enterobacterales</taxon>
        <taxon>Enterobacteriaceae</taxon>
        <taxon>Cedecea</taxon>
    </lineage>
</organism>
<feature type="active site" description="N6-AMP-lysine intermediate" evidence="7">
    <location>
        <position position="146"/>
    </location>
</feature>
<dbReference type="Pfam" id="PF01653">
    <property type="entry name" value="DNA_ligase_aden"/>
    <property type="match status" value="1"/>
</dbReference>
<comment type="similarity">
    <text evidence="7">Belongs to the NAD-dependent DNA ligase family. LigB subfamily.</text>
</comment>
<dbReference type="AlphaFoldDB" id="A0A2X2T7V9"/>
<keyword evidence="3 7" id="KW-0227">DNA damage</keyword>
<dbReference type="Gene3D" id="3.30.470.30">
    <property type="entry name" value="DNA ligase/mRNA capping enzyme"/>
    <property type="match status" value="1"/>
</dbReference>
<dbReference type="InterPro" id="IPR013839">
    <property type="entry name" value="DNAligase_adenylation"/>
</dbReference>
<dbReference type="PANTHER" id="PTHR47810">
    <property type="entry name" value="DNA LIGASE"/>
    <property type="match status" value="1"/>
</dbReference>
<dbReference type="GO" id="GO:0006281">
    <property type="term" value="P:DNA repair"/>
    <property type="evidence" value="ECO:0007669"/>
    <property type="project" value="UniProtKB-KW"/>
</dbReference>
<dbReference type="EC" id="6.5.1.2" evidence="7"/>
<evidence type="ECO:0000256" key="6">
    <source>
        <dbReference type="ARBA" id="ARBA00034005"/>
    </source>
</evidence>
<dbReference type="EMBL" id="UAVU01000003">
    <property type="protein sequence ID" value="SQA98507.1"/>
    <property type="molecule type" value="Genomic_DNA"/>
</dbReference>
<evidence type="ECO:0000259" key="8">
    <source>
        <dbReference type="SMART" id="SM00532"/>
    </source>
</evidence>
<dbReference type="PANTHER" id="PTHR47810:SF1">
    <property type="entry name" value="DNA LIGASE B"/>
    <property type="match status" value="1"/>
</dbReference>
<dbReference type="SUPFAM" id="SSF50249">
    <property type="entry name" value="Nucleic acid-binding proteins"/>
    <property type="match status" value="1"/>
</dbReference>
<dbReference type="SUPFAM" id="SSF56091">
    <property type="entry name" value="DNA ligase/mRNA capping enzyme, catalytic domain"/>
    <property type="match status" value="1"/>
</dbReference>
<gene>
    <name evidence="7 9" type="primary">ligB</name>
    <name evidence="9" type="ORF">NCTC12120_02395</name>
</gene>
<reference evidence="9 10" key="1">
    <citation type="submission" date="2018-06" db="EMBL/GenBank/DDBJ databases">
        <authorList>
            <consortium name="Pathogen Informatics"/>
            <person name="Doyle S."/>
        </authorList>
    </citation>
    <scope>NUCLEOTIDE SEQUENCE [LARGE SCALE GENOMIC DNA]</scope>
    <source>
        <strain evidence="9 10">NCTC12120</strain>
    </source>
</reference>
<dbReference type="Proteomes" id="UP000251197">
    <property type="component" value="Unassembled WGS sequence"/>
</dbReference>
<dbReference type="InterPro" id="IPR004150">
    <property type="entry name" value="NAD_DNA_ligase_OB"/>
</dbReference>
<dbReference type="GO" id="GO:0003911">
    <property type="term" value="F:DNA ligase (NAD+) activity"/>
    <property type="evidence" value="ECO:0007669"/>
    <property type="project" value="UniProtKB-UniRule"/>
</dbReference>
<dbReference type="Gene3D" id="2.40.50.140">
    <property type="entry name" value="Nucleic acid-binding proteins"/>
    <property type="match status" value="1"/>
</dbReference>
<evidence type="ECO:0000313" key="10">
    <source>
        <dbReference type="Proteomes" id="UP000251197"/>
    </source>
</evidence>
<feature type="domain" description="NAD-dependent DNA ligase N-terminal" evidence="8">
    <location>
        <begin position="50"/>
        <end position="447"/>
    </location>
</feature>
<proteinExistence type="inferred from homology"/>
<dbReference type="GO" id="GO:0006260">
    <property type="term" value="P:DNA replication"/>
    <property type="evidence" value="ECO:0007669"/>
    <property type="project" value="UniProtKB-KW"/>
</dbReference>
<sequence>MLVIDAGPGYISPENNNGGSMKGTVLAFIVALLSTMSTVSASCPAWTDVRTQKEIERLAHQLVIWDDAYYQQGKSLVSDAVYDDLKETLSAWRRCIKQGKEAESARMGWAGNSSHPVAHTGLKKLPDKRAVELWTAGRQNLWAQPKVDGVAITLVYQHGRLVKMLSRGDGIKGEDWTHKAAGIAAIPPQVSGPLANSVLQGELFLKRDGHIQSKAGGVNARSKVAGEMLRTGAVSDRNALGIFIWAWPDGPESLAEKGRILRDAGFLLTSEWSKPVADIDEIARLREGWFHQPLPFVTDGIVIRQEREPEAKFWQPGHGEWAIAWKYPPAEQVAVVRNVEFTVGRTGKVSVVLELEEVQLDDKRVRRVNIGSLKRWQEWDVVAGDKVKISLAGQGIPRMDEVVWRVSQRDTAIPERVAFTPVTCLYASSECAEQFIARLTWMSQKPVLDLAGVSQSTWRHLHMTTRFQHIFSWLELNKMTLSDLPGVSVKKSELLWHQFSLSRKQPFIRWVLALGMPLPRSAHDSLKNKHWQQLGGWDQSRWQALPGVGAKRARQLVDFMKHPQVVGLATFLGQQSIPGFGHQ</sequence>
<evidence type="ECO:0000256" key="3">
    <source>
        <dbReference type="ARBA" id="ARBA00022763"/>
    </source>
</evidence>
<accession>A0A2X2T7V9</accession>
<evidence type="ECO:0000256" key="4">
    <source>
        <dbReference type="ARBA" id="ARBA00023027"/>
    </source>
</evidence>